<proteinExistence type="predicted"/>
<keyword evidence="1" id="KW-0812">Transmembrane</keyword>
<evidence type="ECO:0000256" key="1">
    <source>
        <dbReference type="SAM" id="Phobius"/>
    </source>
</evidence>
<gene>
    <name evidence="2" type="ORF">SAMN05444336_10979</name>
</gene>
<dbReference type="Proteomes" id="UP000199118">
    <property type="component" value="Unassembled WGS sequence"/>
</dbReference>
<sequence>MSRLLRCDRGAVSIEFVVLSAGVLLIGIGVGEPLRDGVVDMLTNLNDVLLAHPTAP</sequence>
<organism evidence="2 3">
    <name type="scientific">Albimonas donghaensis</name>
    <dbReference type="NCBI Taxonomy" id="356660"/>
    <lineage>
        <taxon>Bacteria</taxon>
        <taxon>Pseudomonadati</taxon>
        <taxon>Pseudomonadota</taxon>
        <taxon>Alphaproteobacteria</taxon>
        <taxon>Rhodobacterales</taxon>
        <taxon>Paracoccaceae</taxon>
        <taxon>Albimonas</taxon>
    </lineage>
</organism>
<evidence type="ECO:0000313" key="2">
    <source>
        <dbReference type="EMBL" id="SDX73933.1"/>
    </source>
</evidence>
<name>A0A1H3E5B5_9RHOB</name>
<keyword evidence="1" id="KW-1133">Transmembrane helix</keyword>
<reference evidence="2 3" key="1">
    <citation type="submission" date="2016-10" db="EMBL/GenBank/DDBJ databases">
        <authorList>
            <person name="de Groot N.N."/>
        </authorList>
    </citation>
    <scope>NUCLEOTIDE SEQUENCE [LARGE SCALE GENOMIC DNA]</scope>
    <source>
        <strain evidence="2 3">DSM 17890</strain>
    </source>
</reference>
<dbReference type="AlphaFoldDB" id="A0A1H3E5B5"/>
<dbReference type="RefSeq" id="WP_176954815.1">
    <property type="nucleotide sequence ID" value="NZ_FNMZ01000009.1"/>
</dbReference>
<feature type="transmembrane region" description="Helical" evidence="1">
    <location>
        <begin position="12"/>
        <end position="31"/>
    </location>
</feature>
<accession>A0A1H3E5B5</accession>
<keyword evidence="3" id="KW-1185">Reference proteome</keyword>
<evidence type="ECO:0000313" key="3">
    <source>
        <dbReference type="Proteomes" id="UP000199118"/>
    </source>
</evidence>
<keyword evidence="1" id="KW-0472">Membrane</keyword>
<dbReference type="EMBL" id="FNMZ01000009">
    <property type="protein sequence ID" value="SDX73933.1"/>
    <property type="molecule type" value="Genomic_DNA"/>
</dbReference>
<protein>
    <submittedName>
        <fullName evidence="2">Uncharacterized protein</fullName>
    </submittedName>
</protein>